<dbReference type="OrthoDB" id="248923at2759"/>
<evidence type="ECO:0000313" key="1">
    <source>
        <dbReference type="EMBL" id="OAF71394.1"/>
    </source>
</evidence>
<evidence type="ECO:0000313" key="2">
    <source>
        <dbReference type="Proteomes" id="UP000078046"/>
    </source>
</evidence>
<sequence length="185" mass="21463">MKSTIDPGLNTPIYLYDENEDIINEILNDDSDNDSLFNQDIPNLSTTKSSLEGLGSSLGELDSDTSSNSFFEEHESTTIFSRLEECRESLEQQLGLEKFRKLYQHIQKHQRLDDSITPQRLTSDKTNENYKTETGCFYNENYLPKTLDETPGKDLLNDNEKHLYNEVYHLALADFIFFKWSDIVE</sequence>
<keyword evidence="2" id="KW-1185">Reference proteome</keyword>
<dbReference type="AlphaFoldDB" id="A0A177BCZ6"/>
<proteinExistence type="predicted"/>
<reference evidence="1 2" key="1">
    <citation type="submission" date="2016-04" db="EMBL/GenBank/DDBJ databases">
        <title>The genome of Intoshia linei affirms orthonectids as highly simplified spiralians.</title>
        <authorList>
            <person name="Mikhailov K.V."/>
            <person name="Slusarev G.S."/>
            <person name="Nikitin M.A."/>
            <person name="Logacheva M.D."/>
            <person name="Penin A."/>
            <person name="Aleoshin V."/>
            <person name="Panchin Y.V."/>
        </authorList>
    </citation>
    <scope>NUCLEOTIDE SEQUENCE [LARGE SCALE GENOMIC DNA]</scope>
    <source>
        <strain evidence="1">Intl2013</strain>
        <tissue evidence="1">Whole animal</tissue>
    </source>
</reference>
<protein>
    <submittedName>
        <fullName evidence="1">Uncharacterized protein</fullName>
    </submittedName>
</protein>
<name>A0A177BCZ6_9BILA</name>
<gene>
    <name evidence="1" type="ORF">A3Q56_00846</name>
</gene>
<organism evidence="1 2">
    <name type="scientific">Intoshia linei</name>
    <dbReference type="NCBI Taxonomy" id="1819745"/>
    <lineage>
        <taxon>Eukaryota</taxon>
        <taxon>Metazoa</taxon>
        <taxon>Spiralia</taxon>
        <taxon>Lophotrochozoa</taxon>
        <taxon>Mesozoa</taxon>
        <taxon>Orthonectida</taxon>
        <taxon>Rhopaluridae</taxon>
        <taxon>Intoshia</taxon>
    </lineage>
</organism>
<dbReference type="EMBL" id="LWCA01000055">
    <property type="protein sequence ID" value="OAF71394.1"/>
    <property type="molecule type" value="Genomic_DNA"/>
</dbReference>
<accession>A0A177BCZ6</accession>
<comment type="caution">
    <text evidence="1">The sequence shown here is derived from an EMBL/GenBank/DDBJ whole genome shotgun (WGS) entry which is preliminary data.</text>
</comment>
<dbReference type="Proteomes" id="UP000078046">
    <property type="component" value="Unassembled WGS sequence"/>
</dbReference>